<dbReference type="GO" id="GO:0071949">
    <property type="term" value="F:FAD binding"/>
    <property type="evidence" value="ECO:0007669"/>
    <property type="project" value="InterPro"/>
</dbReference>
<proteinExistence type="predicted"/>
<evidence type="ECO:0000313" key="6">
    <source>
        <dbReference type="Proteomes" id="UP000521872"/>
    </source>
</evidence>
<dbReference type="InterPro" id="IPR036188">
    <property type="entry name" value="FAD/NAD-bd_sf"/>
</dbReference>
<sequence>MSSPQKIRVAIIGSGIGGLTLAVGLSKLEVDDFLEIQVYESTSQLTQLGAGIMMWPRGWEIMQSLGLQDSLARKMSSDQELPSSEQLKPTFNIKRGDMKNGTHISVPVETNTFLAGGSVSFHRADVQEVLLEHVSPSIKMHLSHRLINFHETADGTIELEFKNGHKAACDLLIAADGINSVIRKIILARKNNWTEEEAAKFAQPLWTGSICYRNTIAADTIRSVAPNHRALTSPMMYIGKNRHLIAYPIMKGTLINTVPFISNYEKEGTYVEGPVMLDSSSDNLKDQFLGWDDEVEILLKHMSNPTRWTIQTVSPMSSYISGSGRVILLGDAAHGAPPHLGNGAGQAIEDVYILSHILAKGLRSGKLADISKAAKVYDEIRQPFGNFAAAATNKLGHLLDLDAPGFETIKDGEEVPKDAITQLGDSIQDLWSWTWKSAKPDLERALAML</sequence>
<dbReference type="SUPFAM" id="SSF51905">
    <property type="entry name" value="FAD/NAD(P)-binding domain"/>
    <property type="match status" value="1"/>
</dbReference>
<dbReference type="GO" id="GO:0016491">
    <property type="term" value="F:oxidoreductase activity"/>
    <property type="evidence" value="ECO:0007669"/>
    <property type="project" value="UniProtKB-KW"/>
</dbReference>
<dbReference type="Pfam" id="PF01494">
    <property type="entry name" value="FAD_binding_3"/>
    <property type="match status" value="2"/>
</dbReference>
<keyword evidence="2" id="KW-0274">FAD</keyword>
<comment type="caution">
    <text evidence="5">The sequence shown here is derived from an EMBL/GenBank/DDBJ whole genome shotgun (WGS) entry which is preliminary data.</text>
</comment>
<evidence type="ECO:0000256" key="3">
    <source>
        <dbReference type="ARBA" id="ARBA00023002"/>
    </source>
</evidence>
<keyword evidence="6" id="KW-1185">Reference proteome</keyword>
<protein>
    <recommendedName>
        <fullName evidence="4">FAD-binding domain-containing protein</fullName>
    </recommendedName>
</protein>
<dbReference type="GO" id="GO:0044550">
    <property type="term" value="P:secondary metabolite biosynthetic process"/>
    <property type="evidence" value="ECO:0007669"/>
    <property type="project" value="TreeGrafter"/>
</dbReference>
<keyword evidence="3" id="KW-0560">Oxidoreductase</keyword>
<dbReference type="AlphaFoldDB" id="A0A8H4QPL4"/>
<organism evidence="5 6">
    <name type="scientific">Agrocybe pediades</name>
    <dbReference type="NCBI Taxonomy" id="84607"/>
    <lineage>
        <taxon>Eukaryota</taxon>
        <taxon>Fungi</taxon>
        <taxon>Dikarya</taxon>
        <taxon>Basidiomycota</taxon>
        <taxon>Agaricomycotina</taxon>
        <taxon>Agaricomycetes</taxon>
        <taxon>Agaricomycetidae</taxon>
        <taxon>Agaricales</taxon>
        <taxon>Agaricineae</taxon>
        <taxon>Strophariaceae</taxon>
        <taxon>Agrocybe</taxon>
    </lineage>
</organism>
<evidence type="ECO:0000256" key="2">
    <source>
        <dbReference type="ARBA" id="ARBA00022827"/>
    </source>
</evidence>
<reference evidence="5 6" key="1">
    <citation type="submission" date="2019-12" db="EMBL/GenBank/DDBJ databases">
        <authorList>
            <person name="Floudas D."/>
            <person name="Bentzer J."/>
            <person name="Ahren D."/>
            <person name="Johansson T."/>
            <person name="Persson P."/>
            <person name="Tunlid A."/>
        </authorList>
    </citation>
    <scope>NUCLEOTIDE SEQUENCE [LARGE SCALE GENOMIC DNA]</scope>
    <source>
        <strain evidence="5 6">CBS 102.39</strain>
    </source>
</reference>
<dbReference type="Gene3D" id="3.50.50.60">
    <property type="entry name" value="FAD/NAD(P)-binding domain"/>
    <property type="match status" value="1"/>
</dbReference>
<evidence type="ECO:0000313" key="5">
    <source>
        <dbReference type="EMBL" id="KAF4614679.1"/>
    </source>
</evidence>
<dbReference type="PRINTS" id="PR00420">
    <property type="entry name" value="RNGMNOXGNASE"/>
</dbReference>
<accession>A0A8H4QPL4</accession>
<dbReference type="PANTHER" id="PTHR46720:SF3">
    <property type="entry name" value="FAD-BINDING DOMAIN-CONTAINING PROTEIN-RELATED"/>
    <property type="match status" value="1"/>
</dbReference>
<keyword evidence="1" id="KW-0285">Flavoprotein</keyword>
<evidence type="ECO:0000256" key="1">
    <source>
        <dbReference type="ARBA" id="ARBA00022630"/>
    </source>
</evidence>
<dbReference type="InterPro" id="IPR002938">
    <property type="entry name" value="FAD-bd"/>
</dbReference>
<dbReference type="EMBL" id="JAACJL010000044">
    <property type="protein sequence ID" value="KAF4614679.1"/>
    <property type="molecule type" value="Genomic_DNA"/>
</dbReference>
<feature type="domain" description="FAD-binding" evidence="4">
    <location>
        <begin position="7"/>
        <end position="185"/>
    </location>
</feature>
<feature type="domain" description="FAD-binding" evidence="4">
    <location>
        <begin position="323"/>
        <end position="366"/>
    </location>
</feature>
<dbReference type="SUPFAM" id="SSF54373">
    <property type="entry name" value="FAD-linked reductases, C-terminal domain"/>
    <property type="match status" value="1"/>
</dbReference>
<gene>
    <name evidence="5" type="ORF">D9613_002557</name>
</gene>
<dbReference type="PANTHER" id="PTHR46720">
    <property type="entry name" value="HYDROXYLASE, PUTATIVE (AFU_ORTHOLOGUE AFUA_3G01460)-RELATED"/>
    <property type="match status" value="1"/>
</dbReference>
<dbReference type="InterPro" id="IPR051104">
    <property type="entry name" value="FAD_monoxygenase"/>
</dbReference>
<dbReference type="Proteomes" id="UP000521872">
    <property type="component" value="Unassembled WGS sequence"/>
</dbReference>
<evidence type="ECO:0000259" key="4">
    <source>
        <dbReference type="Pfam" id="PF01494"/>
    </source>
</evidence>
<name>A0A8H4QPL4_9AGAR</name>